<sequence>MAFPRSLDTKAMAEYVTRHFVWDRRGVAFPSSPLPKDFQALYPNFELAVANEAAEYYELPELPQVIFYAMLLDETERLGVVQGRALRSLESALVELRWSTFESWVWLYSDRIFEAQFRLMAGSGESSRVRRPGEGSERDGRLREGVLCLALEESFASASSPSQRLLRPMPTLSLSEGEGEGAAADFEFPEMPSSWAWCTVFTEGLKSALVGLRWSTFEVWMSCVNHVLRVAQLQQPVDEVEVCGLLDGQGEGSGSNGSPARSNDQG</sequence>
<accession>A0A9Q1KPK5</accession>
<evidence type="ECO:0000313" key="3">
    <source>
        <dbReference type="Proteomes" id="UP001153076"/>
    </source>
</evidence>
<proteinExistence type="predicted"/>
<protein>
    <submittedName>
        <fullName evidence="2">Uncharacterized protein</fullName>
    </submittedName>
</protein>
<name>A0A9Q1KPK5_9CARY</name>
<feature type="region of interest" description="Disordered" evidence="1">
    <location>
        <begin position="246"/>
        <end position="266"/>
    </location>
</feature>
<dbReference type="Proteomes" id="UP001153076">
    <property type="component" value="Unassembled WGS sequence"/>
</dbReference>
<dbReference type="AlphaFoldDB" id="A0A9Q1KPK5"/>
<organism evidence="2 3">
    <name type="scientific">Carnegiea gigantea</name>
    <dbReference type="NCBI Taxonomy" id="171969"/>
    <lineage>
        <taxon>Eukaryota</taxon>
        <taxon>Viridiplantae</taxon>
        <taxon>Streptophyta</taxon>
        <taxon>Embryophyta</taxon>
        <taxon>Tracheophyta</taxon>
        <taxon>Spermatophyta</taxon>
        <taxon>Magnoliopsida</taxon>
        <taxon>eudicotyledons</taxon>
        <taxon>Gunneridae</taxon>
        <taxon>Pentapetalae</taxon>
        <taxon>Caryophyllales</taxon>
        <taxon>Cactineae</taxon>
        <taxon>Cactaceae</taxon>
        <taxon>Cactoideae</taxon>
        <taxon>Echinocereeae</taxon>
        <taxon>Carnegiea</taxon>
    </lineage>
</organism>
<feature type="compositionally biased region" description="Polar residues" evidence="1">
    <location>
        <begin position="256"/>
        <end position="266"/>
    </location>
</feature>
<comment type="caution">
    <text evidence="2">The sequence shown here is derived from an EMBL/GenBank/DDBJ whole genome shotgun (WGS) entry which is preliminary data.</text>
</comment>
<dbReference type="EMBL" id="JAKOGI010000053">
    <property type="protein sequence ID" value="KAJ8446511.1"/>
    <property type="molecule type" value="Genomic_DNA"/>
</dbReference>
<evidence type="ECO:0000313" key="2">
    <source>
        <dbReference type="EMBL" id="KAJ8446511.1"/>
    </source>
</evidence>
<keyword evidence="3" id="KW-1185">Reference proteome</keyword>
<gene>
    <name evidence="2" type="ORF">Cgig2_027473</name>
</gene>
<reference evidence="2" key="1">
    <citation type="submission" date="2022-04" db="EMBL/GenBank/DDBJ databases">
        <title>Carnegiea gigantea Genome sequencing and assembly v2.</title>
        <authorList>
            <person name="Copetti D."/>
            <person name="Sanderson M.J."/>
            <person name="Burquez A."/>
            <person name="Wojciechowski M.F."/>
        </authorList>
    </citation>
    <scope>NUCLEOTIDE SEQUENCE</scope>
    <source>
        <strain evidence="2">SGP5-SGP5p</strain>
        <tissue evidence="2">Aerial part</tissue>
    </source>
</reference>
<evidence type="ECO:0000256" key="1">
    <source>
        <dbReference type="SAM" id="MobiDB-lite"/>
    </source>
</evidence>